<evidence type="ECO:0000259" key="9">
    <source>
        <dbReference type="PROSITE" id="PS50113"/>
    </source>
</evidence>
<evidence type="ECO:0000256" key="6">
    <source>
        <dbReference type="SAM" id="Coils"/>
    </source>
</evidence>
<dbReference type="Pfam" id="PF08447">
    <property type="entry name" value="PAS_3"/>
    <property type="match status" value="1"/>
</dbReference>
<dbReference type="InterPro" id="IPR004358">
    <property type="entry name" value="Sig_transdc_His_kin-like_C"/>
</dbReference>
<dbReference type="PROSITE" id="PS50112">
    <property type="entry name" value="PAS"/>
    <property type="match status" value="1"/>
</dbReference>
<gene>
    <name evidence="10" type="ORF">EQG79_18540</name>
</gene>
<evidence type="ECO:0000256" key="2">
    <source>
        <dbReference type="ARBA" id="ARBA00012438"/>
    </source>
</evidence>
<dbReference type="InterPro" id="IPR036890">
    <property type="entry name" value="HATPase_C_sf"/>
</dbReference>
<evidence type="ECO:0000256" key="1">
    <source>
        <dbReference type="ARBA" id="ARBA00000085"/>
    </source>
</evidence>
<dbReference type="InterPro" id="IPR003594">
    <property type="entry name" value="HATPase_dom"/>
</dbReference>
<dbReference type="EMBL" id="SBLB01000005">
    <property type="protein sequence ID" value="RYC68362.1"/>
    <property type="molecule type" value="Genomic_DNA"/>
</dbReference>
<keyword evidence="11" id="KW-1185">Reference proteome</keyword>
<feature type="domain" description="PAS" evidence="8">
    <location>
        <begin position="15"/>
        <end position="86"/>
    </location>
</feature>
<dbReference type="PROSITE" id="PS50109">
    <property type="entry name" value="HIS_KIN"/>
    <property type="match status" value="1"/>
</dbReference>
<keyword evidence="6" id="KW-0175">Coiled coil</keyword>
<dbReference type="SMART" id="SM00388">
    <property type="entry name" value="HisKA"/>
    <property type="match status" value="1"/>
</dbReference>
<dbReference type="InterPro" id="IPR000014">
    <property type="entry name" value="PAS"/>
</dbReference>
<dbReference type="InterPro" id="IPR013656">
    <property type="entry name" value="PAS_4"/>
</dbReference>
<name>A0A4Q2UIG9_9BACT</name>
<dbReference type="FunFam" id="3.30.565.10:FF:000006">
    <property type="entry name" value="Sensor histidine kinase WalK"/>
    <property type="match status" value="1"/>
</dbReference>
<evidence type="ECO:0000313" key="10">
    <source>
        <dbReference type="EMBL" id="RYC68362.1"/>
    </source>
</evidence>
<dbReference type="Proteomes" id="UP000290407">
    <property type="component" value="Unassembled WGS sequence"/>
</dbReference>
<evidence type="ECO:0000313" key="11">
    <source>
        <dbReference type="Proteomes" id="UP000290407"/>
    </source>
</evidence>
<dbReference type="InterPro" id="IPR001610">
    <property type="entry name" value="PAC"/>
</dbReference>
<comment type="catalytic activity">
    <reaction evidence="1">
        <text>ATP + protein L-histidine = ADP + protein N-phospho-L-histidine.</text>
        <dbReference type="EC" id="2.7.13.3"/>
    </reaction>
</comment>
<dbReference type="PROSITE" id="PS50113">
    <property type="entry name" value="PAC"/>
    <property type="match status" value="2"/>
</dbReference>
<dbReference type="Gene3D" id="3.30.450.20">
    <property type="entry name" value="PAS domain"/>
    <property type="match status" value="2"/>
</dbReference>
<dbReference type="PRINTS" id="PR00344">
    <property type="entry name" value="BCTRLSENSOR"/>
</dbReference>
<organism evidence="10 11">
    <name type="scientific">Spirosoma sordidisoli</name>
    <dbReference type="NCBI Taxonomy" id="2502893"/>
    <lineage>
        <taxon>Bacteria</taxon>
        <taxon>Pseudomonadati</taxon>
        <taxon>Bacteroidota</taxon>
        <taxon>Cytophagia</taxon>
        <taxon>Cytophagales</taxon>
        <taxon>Cytophagaceae</taxon>
        <taxon>Spirosoma</taxon>
    </lineage>
</organism>
<dbReference type="InterPro" id="IPR013655">
    <property type="entry name" value="PAS_fold_3"/>
</dbReference>
<accession>A0A4Q2UIG9</accession>
<dbReference type="SMART" id="SM00091">
    <property type="entry name" value="PAS"/>
    <property type="match status" value="2"/>
</dbReference>
<evidence type="ECO:0000259" key="7">
    <source>
        <dbReference type="PROSITE" id="PS50109"/>
    </source>
</evidence>
<evidence type="ECO:0000256" key="4">
    <source>
        <dbReference type="ARBA" id="ARBA00022679"/>
    </source>
</evidence>
<dbReference type="InterPro" id="IPR036097">
    <property type="entry name" value="HisK_dim/P_sf"/>
</dbReference>
<dbReference type="InterPro" id="IPR005467">
    <property type="entry name" value="His_kinase_dom"/>
</dbReference>
<reference evidence="10 11" key="1">
    <citation type="submission" date="2019-01" db="EMBL/GenBank/DDBJ databases">
        <title>Spirosoma flava sp. nov., a propanil-degrading bacterium isolated from herbicide-contaminated soil.</title>
        <authorList>
            <person name="Zhang L."/>
            <person name="Jiang J.-D."/>
        </authorList>
    </citation>
    <scope>NUCLEOTIDE SEQUENCE [LARGE SCALE GENOMIC DNA]</scope>
    <source>
        <strain evidence="10 11">TY50</strain>
    </source>
</reference>
<comment type="caution">
    <text evidence="10">The sequence shown here is derived from an EMBL/GenBank/DDBJ whole genome shotgun (WGS) entry which is preliminary data.</text>
</comment>
<dbReference type="InterPro" id="IPR000700">
    <property type="entry name" value="PAS-assoc_C"/>
</dbReference>
<evidence type="ECO:0000259" key="8">
    <source>
        <dbReference type="PROSITE" id="PS50112"/>
    </source>
</evidence>
<dbReference type="Gene3D" id="3.30.565.10">
    <property type="entry name" value="Histidine kinase-like ATPase, C-terminal domain"/>
    <property type="match status" value="1"/>
</dbReference>
<dbReference type="InterPro" id="IPR052162">
    <property type="entry name" value="Sensor_kinase/Photoreceptor"/>
</dbReference>
<dbReference type="Gene3D" id="1.10.287.130">
    <property type="match status" value="1"/>
</dbReference>
<dbReference type="NCBIfam" id="TIGR00229">
    <property type="entry name" value="sensory_box"/>
    <property type="match status" value="2"/>
</dbReference>
<dbReference type="SUPFAM" id="SSF55785">
    <property type="entry name" value="PYP-like sensor domain (PAS domain)"/>
    <property type="match status" value="2"/>
</dbReference>
<feature type="domain" description="PAC" evidence="9">
    <location>
        <begin position="91"/>
        <end position="143"/>
    </location>
</feature>
<dbReference type="SMART" id="SM00387">
    <property type="entry name" value="HATPase_c"/>
    <property type="match status" value="1"/>
</dbReference>
<dbReference type="SMART" id="SM00086">
    <property type="entry name" value="PAC"/>
    <property type="match status" value="2"/>
</dbReference>
<feature type="domain" description="PAC" evidence="9">
    <location>
        <begin position="222"/>
        <end position="275"/>
    </location>
</feature>
<dbReference type="PANTHER" id="PTHR43304">
    <property type="entry name" value="PHYTOCHROME-LIKE PROTEIN CPH1"/>
    <property type="match status" value="1"/>
</dbReference>
<dbReference type="CDD" id="cd00130">
    <property type="entry name" value="PAS"/>
    <property type="match status" value="2"/>
</dbReference>
<keyword evidence="5" id="KW-0418">Kinase</keyword>
<evidence type="ECO:0000256" key="3">
    <source>
        <dbReference type="ARBA" id="ARBA00022553"/>
    </source>
</evidence>
<keyword evidence="3" id="KW-0597">Phosphoprotein</keyword>
<keyword evidence="4" id="KW-0808">Transferase</keyword>
<dbReference type="AlphaFoldDB" id="A0A4Q2UIG9"/>
<dbReference type="Pfam" id="PF08448">
    <property type="entry name" value="PAS_4"/>
    <property type="match status" value="1"/>
</dbReference>
<dbReference type="SUPFAM" id="SSF47384">
    <property type="entry name" value="Homodimeric domain of signal transducing histidine kinase"/>
    <property type="match status" value="1"/>
</dbReference>
<dbReference type="GO" id="GO:0000155">
    <property type="term" value="F:phosphorelay sensor kinase activity"/>
    <property type="evidence" value="ECO:0007669"/>
    <property type="project" value="InterPro"/>
</dbReference>
<dbReference type="Pfam" id="PF02518">
    <property type="entry name" value="HATPase_c"/>
    <property type="match status" value="1"/>
</dbReference>
<dbReference type="EC" id="2.7.13.3" evidence="2"/>
<dbReference type="Pfam" id="PF00512">
    <property type="entry name" value="HisKA"/>
    <property type="match status" value="1"/>
</dbReference>
<dbReference type="PANTHER" id="PTHR43304:SF1">
    <property type="entry name" value="PAC DOMAIN-CONTAINING PROTEIN"/>
    <property type="match status" value="1"/>
</dbReference>
<sequence>MSSESQPLEPENALEIEQLRAALEAAQVGTWDYNFNTHQAQWSGICKQLFGLPPEATITADTLLKRVHPADRESVRLANKQALDPQGTGEHNITFRTQTETGGYRWVQAKGRTVTDSMGRIIRFAGIVQDVSETIWARQQLEANEKRLQQIFEQAPVVLSIVGREPDFVYRMANEAFAALVDRPLDQIVGKPLLTALPDIEGQGFDKLLEQVATTGVPYVQRAAPVELVRGGQRQSLYFDYLYYPLREVDGEITGVMGVVIDVTDQVLARQVIERGQERYRALSQELDERVKQRTRALNEANQDLSRSNENLEQFAYIASHDLQEPLRKIQSFSSILQERYGDRLGDDGVDLLERLTRSGDRMSRLIRDLLSFSRIATRQATLNRVSLQEIVRQTLDTLSITIEESKAQIRVGDLPIVEGDETQLGQLFQNLLSNALKFRRPAVRPEVSIAARSVQATELPPPVHPARASDVYCWITISDNGIGFDDKYTDRIFQVFQRLHSKQDYAGTGVGLAICQKVVTNHGGYITASSQPGVGSTFHVYLPA</sequence>
<dbReference type="InterPro" id="IPR003661">
    <property type="entry name" value="HisK_dim/P_dom"/>
</dbReference>
<feature type="coiled-coil region" evidence="6">
    <location>
        <begin position="284"/>
        <end position="311"/>
    </location>
</feature>
<dbReference type="InterPro" id="IPR035965">
    <property type="entry name" value="PAS-like_dom_sf"/>
</dbReference>
<dbReference type="CDD" id="cd00082">
    <property type="entry name" value="HisKA"/>
    <property type="match status" value="1"/>
</dbReference>
<evidence type="ECO:0000256" key="5">
    <source>
        <dbReference type="ARBA" id="ARBA00022777"/>
    </source>
</evidence>
<feature type="domain" description="Histidine kinase" evidence="7">
    <location>
        <begin position="318"/>
        <end position="545"/>
    </location>
</feature>
<dbReference type="SUPFAM" id="SSF55874">
    <property type="entry name" value="ATPase domain of HSP90 chaperone/DNA topoisomerase II/histidine kinase"/>
    <property type="match status" value="1"/>
</dbReference>
<proteinExistence type="predicted"/>
<dbReference type="RefSeq" id="WP_129603149.1">
    <property type="nucleotide sequence ID" value="NZ_SBLB01000005.1"/>
</dbReference>
<protein>
    <recommendedName>
        <fullName evidence="2">histidine kinase</fullName>
        <ecNumber evidence="2">2.7.13.3</ecNumber>
    </recommendedName>
</protein>